<evidence type="ECO:0000313" key="3">
    <source>
        <dbReference type="Proteomes" id="UP000001471"/>
    </source>
</evidence>
<dbReference type="EMBL" id="DS231622">
    <property type="protein sequence ID" value="EDU50489.1"/>
    <property type="molecule type" value="Genomic_DNA"/>
</dbReference>
<accession>B2WC61</accession>
<dbReference type="HOGENOM" id="CLU_2961927_0_0_1"/>
<name>B2WC61_PYRTR</name>
<protein>
    <submittedName>
        <fullName evidence="2">Uncharacterized protein</fullName>
    </submittedName>
</protein>
<feature type="region of interest" description="Disordered" evidence="1">
    <location>
        <begin position="39"/>
        <end position="59"/>
    </location>
</feature>
<sequence>MQCPLRVAHPTRHWPTTRPIVAQPPFLSLLAVLAVENGAGTPRQQATDRERAGAKIGAL</sequence>
<evidence type="ECO:0000313" key="2">
    <source>
        <dbReference type="EMBL" id="EDU50489.1"/>
    </source>
</evidence>
<dbReference type="AlphaFoldDB" id="B2WC61"/>
<dbReference type="InParanoid" id="B2WC61"/>
<reference evidence="3" key="1">
    <citation type="journal article" date="2013" name="G3 (Bethesda)">
        <title>Comparative genomics of a plant-pathogenic fungus, Pyrenophora tritici-repentis, reveals transduplication and the impact of repeat elements on pathogenicity and population divergence.</title>
        <authorList>
            <person name="Manning V.A."/>
            <person name="Pandelova I."/>
            <person name="Dhillon B."/>
            <person name="Wilhelm L.J."/>
            <person name="Goodwin S.B."/>
            <person name="Berlin A.M."/>
            <person name="Figueroa M."/>
            <person name="Freitag M."/>
            <person name="Hane J.K."/>
            <person name="Henrissat B."/>
            <person name="Holman W.H."/>
            <person name="Kodira C.D."/>
            <person name="Martin J."/>
            <person name="Oliver R.P."/>
            <person name="Robbertse B."/>
            <person name="Schackwitz W."/>
            <person name="Schwartz D.C."/>
            <person name="Spatafora J.W."/>
            <person name="Turgeon B.G."/>
            <person name="Yandava C."/>
            <person name="Young S."/>
            <person name="Zhou S."/>
            <person name="Zeng Q."/>
            <person name="Grigoriev I.V."/>
            <person name="Ma L.-J."/>
            <person name="Ciuffetti L.M."/>
        </authorList>
    </citation>
    <scope>NUCLEOTIDE SEQUENCE [LARGE SCALE GENOMIC DNA]</scope>
    <source>
        <strain evidence="3">Pt-1C-BFP</strain>
    </source>
</reference>
<proteinExistence type="predicted"/>
<evidence type="ECO:0000256" key="1">
    <source>
        <dbReference type="SAM" id="MobiDB-lite"/>
    </source>
</evidence>
<gene>
    <name evidence="2" type="ORF">PTRG_07570</name>
</gene>
<dbReference type="Proteomes" id="UP000001471">
    <property type="component" value="Unassembled WGS sequence"/>
</dbReference>
<organism evidence="2 3">
    <name type="scientific">Pyrenophora tritici-repentis (strain Pt-1C-BFP)</name>
    <name type="common">Wheat tan spot fungus</name>
    <name type="synonym">Drechslera tritici-repentis</name>
    <dbReference type="NCBI Taxonomy" id="426418"/>
    <lineage>
        <taxon>Eukaryota</taxon>
        <taxon>Fungi</taxon>
        <taxon>Dikarya</taxon>
        <taxon>Ascomycota</taxon>
        <taxon>Pezizomycotina</taxon>
        <taxon>Dothideomycetes</taxon>
        <taxon>Pleosporomycetidae</taxon>
        <taxon>Pleosporales</taxon>
        <taxon>Pleosporineae</taxon>
        <taxon>Pleosporaceae</taxon>
        <taxon>Pyrenophora</taxon>
    </lineage>
</organism>